<gene>
    <name evidence="2" type="ORF">THII_0895</name>
</gene>
<keyword evidence="3" id="KW-1185">Reference proteome</keyword>
<sequence>MNPPRLFPLKNGFMNQVRSEMRANIRNAILLLLLLPITPWLFEWVCWLLENHTILSELYVIYFAFIGLFSFWGYYNFLILKTIPDLAMMVDDDGIWPASRSKESALVPWSMIREIREHFRQGLDILDASGQILLKLDYQLVDFETLHKIVREKLSHANFSLPALPLKFYVRLVLDLRLLLWLVLIVNLLPMIFITLMLIKIMVTTIMEVDLMNLISMVMILIFIYLFGSPVVFILVGLLNIPYKLVLGLNALEFHSLLSTQRYPYHKIEQVGFIVEDHPIFIRDTPSPGWQSCGLEIIIQGEETPVVLKDGSFKIDLNYLCPILRQLAERSRSSEGVKKRRFRA</sequence>
<dbReference type="KEGG" id="tig:THII_0895"/>
<keyword evidence="1" id="KW-0812">Transmembrane</keyword>
<reference evidence="2 3" key="1">
    <citation type="journal article" date="2014" name="ISME J.">
        <title>Ecophysiology of Thioploca ingrica as revealed by the complete genome sequence supplemented with proteomic evidence.</title>
        <authorList>
            <person name="Kojima H."/>
            <person name="Ogura Y."/>
            <person name="Yamamoto N."/>
            <person name="Togashi T."/>
            <person name="Mori H."/>
            <person name="Watanabe T."/>
            <person name="Nemoto F."/>
            <person name="Kurokawa K."/>
            <person name="Hayashi T."/>
            <person name="Fukui M."/>
        </authorList>
    </citation>
    <scope>NUCLEOTIDE SEQUENCE [LARGE SCALE GENOMIC DNA]</scope>
</reference>
<name>A0A090AIH1_9GAMM</name>
<keyword evidence="1" id="KW-0472">Membrane</keyword>
<dbReference type="AlphaFoldDB" id="A0A090AIH1"/>
<feature type="transmembrane region" description="Helical" evidence="1">
    <location>
        <begin position="59"/>
        <end position="80"/>
    </location>
</feature>
<protein>
    <submittedName>
        <fullName evidence="2">Uncharacterized protein</fullName>
    </submittedName>
</protein>
<keyword evidence="1" id="KW-1133">Transmembrane helix</keyword>
<accession>A0A090AIH1</accession>
<dbReference type="HOGENOM" id="CLU_806398_0_0_6"/>
<organism evidence="2 3">
    <name type="scientific">Thioploca ingrica</name>
    <dbReference type="NCBI Taxonomy" id="40754"/>
    <lineage>
        <taxon>Bacteria</taxon>
        <taxon>Pseudomonadati</taxon>
        <taxon>Pseudomonadota</taxon>
        <taxon>Gammaproteobacteria</taxon>
        <taxon>Thiotrichales</taxon>
        <taxon>Thiotrichaceae</taxon>
        <taxon>Thioploca</taxon>
    </lineage>
</organism>
<dbReference type="EMBL" id="AP014633">
    <property type="protein sequence ID" value="BAP55192.1"/>
    <property type="molecule type" value="Genomic_DNA"/>
</dbReference>
<dbReference type="Proteomes" id="UP000031623">
    <property type="component" value="Chromosome"/>
</dbReference>
<feature type="transmembrane region" description="Helical" evidence="1">
    <location>
        <begin position="28"/>
        <end position="47"/>
    </location>
</feature>
<evidence type="ECO:0000313" key="3">
    <source>
        <dbReference type="Proteomes" id="UP000031623"/>
    </source>
</evidence>
<proteinExistence type="predicted"/>
<evidence type="ECO:0000313" key="2">
    <source>
        <dbReference type="EMBL" id="BAP55192.1"/>
    </source>
</evidence>
<feature type="transmembrane region" description="Helical" evidence="1">
    <location>
        <begin position="178"/>
        <end position="202"/>
    </location>
</feature>
<feature type="transmembrane region" description="Helical" evidence="1">
    <location>
        <begin position="214"/>
        <end position="239"/>
    </location>
</feature>
<evidence type="ECO:0000256" key="1">
    <source>
        <dbReference type="SAM" id="Phobius"/>
    </source>
</evidence>